<dbReference type="EMBL" id="CAINUL010000015">
    <property type="protein sequence ID" value="CAD0112751.1"/>
    <property type="molecule type" value="Genomic_DNA"/>
</dbReference>
<feature type="region of interest" description="Disordered" evidence="1">
    <location>
        <begin position="326"/>
        <end position="427"/>
    </location>
</feature>
<proteinExistence type="predicted"/>
<evidence type="ECO:0000256" key="1">
    <source>
        <dbReference type="SAM" id="MobiDB-lite"/>
    </source>
</evidence>
<feature type="compositionally biased region" description="Basic residues" evidence="1">
    <location>
        <begin position="417"/>
        <end position="427"/>
    </location>
</feature>
<accession>A0A9N8PU23</accession>
<gene>
    <name evidence="2" type="ORF">AWRI4620_LOCUS7006</name>
</gene>
<dbReference type="AlphaFoldDB" id="A0A9N8PU23"/>
<feature type="compositionally biased region" description="Polar residues" evidence="1">
    <location>
        <begin position="340"/>
        <end position="356"/>
    </location>
</feature>
<reference evidence="2" key="1">
    <citation type="submission" date="2020-06" db="EMBL/GenBank/DDBJ databases">
        <authorList>
            <person name="Onetto C."/>
        </authorList>
    </citation>
    <scope>NUCLEOTIDE SEQUENCE</scope>
</reference>
<sequence>MPDDNQPMCYRHGRKLKLRKSIPAGMDKAFSGVYVPTGPMIRQQVDPLSPWAVGRCLAKTSGTTVSPDICPDCLAEQRIMEREIETNIQTSQARSGRPFVSASSSISTEPGTPPASDQPLNVLVGTSIDNQTVNIPGATVSDLPPDKFGGIVATDLGEMIDAIIVEHSGSLGKVISNIRNGMPDSDWTQKLSRDLAKKRAKTMPELLDLVDAATEEFGMTSANNRKQDFNLDRPLMPGDFPHTSNNLPAATVNPPAALPLTPSSLPAQSIVSEPSYTAPQAPRPTLRSEQSVAASQAFQAPITYSATSIEPLASDADEDEATLVETETPVRVANIPVKGSQDQSAPREASTNQQRSRIPKATTIPLTKHLYASSDRLRSDQTRPKPSMVAKQHQQQRTFQQGWLREAAVVERAERRSRSRSRGANHV</sequence>
<comment type="caution">
    <text evidence="2">The sequence shown here is derived from an EMBL/GenBank/DDBJ whole genome shotgun (WGS) entry which is preliminary data.</text>
</comment>
<name>A0A9N8PU23_9PEZI</name>
<keyword evidence="3" id="KW-1185">Reference proteome</keyword>
<evidence type="ECO:0000313" key="3">
    <source>
        <dbReference type="Proteomes" id="UP000745764"/>
    </source>
</evidence>
<feature type="region of interest" description="Disordered" evidence="1">
    <location>
        <begin position="86"/>
        <end position="120"/>
    </location>
</feature>
<dbReference type="OrthoDB" id="270171at2759"/>
<evidence type="ECO:0000313" key="2">
    <source>
        <dbReference type="EMBL" id="CAD0112751.1"/>
    </source>
</evidence>
<organism evidence="2 3">
    <name type="scientific">Aureobasidium uvarum</name>
    <dbReference type="NCBI Taxonomy" id="2773716"/>
    <lineage>
        <taxon>Eukaryota</taxon>
        <taxon>Fungi</taxon>
        <taxon>Dikarya</taxon>
        <taxon>Ascomycota</taxon>
        <taxon>Pezizomycotina</taxon>
        <taxon>Dothideomycetes</taxon>
        <taxon>Dothideomycetidae</taxon>
        <taxon>Dothideales</taxon>
        <taxon>Saccotheciaceae</taxon>
        <taxon>Aureobasidium</taxon>
    </lineage>
</organism>
<protein>
    <submittedName>
        <fullName evidence="2">Uncharacterized protein</fullName>
    </submittedName>
</protein>
<feature type="compositionally biased region" description="Polar residues" evidence="1">
    <location>
        <begin position="392"/>
        <end position="401"/>
    </location>
</feature>
<feature type="compositionally biased region" description="Polar residues" evidence="1">
    <location>
        <begin position="101"/>
        <end position="110"/>
    </location>
</feature>
<dbReference type="Proteomes" id="UP000745764">
    <property type="component" value="Unassembled WGS sequence"/>
</dbReference>